<reference evidence="2 3" key="1">
    <citation type="submission" date="2015-07" db="EMBL/GenBank/DDBJ databases">
        <title>Draft genome sequence of the Amantichitinum ursilacus IGB-41, a new chitin-degrading bacterium.</title>
        <authorList>
            <person name="Kirstahler P."/>
            <person name="Guenther M."/>
            <person name="Grumaz C."/>
            <person name="Rupp S."/>
            <person name="Zibek S."/>
            <person name="Sohn K."/>
        </authorList>
    </citation>
    <scope>NUCLEOTIDE SEQUENCE [LARGE SCALE GENOMIC DNA]</scope>
    <source>
        <strain evidence="2 3">IGB-41</strain>
    </source>
</reference>
<feature type="domain" description="Aminoglycoside phosphotransferase" evidence="1">
    <location>
        <begin position="16"/>
        <end position="236"/>
    </location>
</feature>
<sequence length="324" mass="36826">MQWLATVTPAAPQTLTAGGSDASVRVYWRAHFANHSLIVMDADPQLFDSAPFLDIQQRLAQAGIRVPQVLAHDAALGLTLLEDLGDVLLASVLTDKASARAWYNRAIDLLVKIQSKLQPAGLPDFDAHFLRRELEIGREWYLGKHLGVELQGAALATWERSCALIIAHSVSQPRVFMLRDYHSRNLMLKDDELAVIDFQDAVNGPVSYDIVSLLRDAYLAWDETFVLDLAIRYWEKARKAGIPVDEDFGEFYRAFEWQGLQRHLKVLGLFARLHHRDGKDRYLADIPRVLEYIRKVCVRYAELTPLYRVFMDAAGEKIETGYTF</sequence>
<dbReference type="RefSeq" id="WP_201782462.1">
    <property type="nucleotide sequence ID" value="NZ_LAQT01000026.1"/>
</dbReference>
<evidence type="ECO:0000313" key="3">
    <source>
        <dbReference type="Proteomes" id="UP000037939"/>
    </source>
</evidence>
<dbReference type="EMBL" id="LAQT01000026">
    <property type="protein sequence ID" value="KPC50862.1"/>
    <property type="molecule type" value="Genomic_DNA"/>
</dbReference>
<keyword evidence="2" id="KW-0808">Transferase</keyword>
<dbReference type="InterPro" id="IPR011009">
    <property type="entry name" value="Kinase-like_dom_sf"/>
</dbReference>
<dbReference type="Gene3D" id="3.90.1200.10">
    <property type="match status" value="1"/>
</dbReference>
<dbReference type="Pfam" id="PF01636">
    <property type="entry name" value="APH"/>
    <property type="match status" value="1"/>
</dbReference>
<name>A0A0N0XIQ1_9NEIS</name>
<accession>A0A0N0XIQ1</accession>
<keyword evidence="3" id="KW-1185">Reference proteome</keyword>
<dbReference type="InterPro" id="IPR002575">
    <property type="entry name" value="Aminoglycoside_PTrfase"/>
</dbReference>
<evidence type="ECO:0000259" key="1">
    <source>
        <dbReference type="Pfam" id="PF01636"/>
    </source>
</evidence>
<dbReference type="STRING" id="857265.WG78_16250"/>
<evidence type="ECO:0000313" key="2">
    <source>
        <dbReference type="EMBL" id="KPC50862.1"/>
    </source>
</evidence>
<dbReference type="GO" id="GO:0016740">
    <property type="term" value="F:transferase activity"/>
    <property type="evidence" value="ECO:0007669"/>
    <property type="project" value="UniProtKB-KW"/>
</dbReference>
<protein>
    <submittedName>
        <fullName evidence="2">Phosphotransferase enzyme family protein</fullName>
    </submittedName>
</protein>
<proteinExistence type="predicted"/>
<dbReference type="SUPFAM" id="SSF56112">
    <property type="entry name" value="Protein kinase-like (PK-like)"/>
    <property type="match status" value="1"/>
</dbReference>
<dbReference type="Gene3D" id="3.30.200.20">
    <property type="entry name" value="Phosphorylase Kinase, domain 1"/>
    <property type="match status" value="1"/>
</dbReference>
<dbReference type="AlphaFoldDB" id="A0A0N0XIQ1"/>
<comment type="caution">
    <text evidence="2">The sequence shown here is derived from an EMBL/GenBank/DDBJ whole genome shotgun (WGS) entry which is preliminary data.</text>
</comment>
<organism evidence="2 3">
    <name type="scientific">Amantichitinum ursilacus</name>
    <dbReference type="NCBI Taxonomy" id="857265"/>
    <lineage>
        <taxon>Bacteria</taxon>
        <taxon>Pseudomonadati</taxon>
        <taxon>Pseudomonadota</taxon>
        <taxon>Betaproteobacteria</taxon>
        <taxon>Neisseriales</taxon>
        <taxon>Chitinibacteraceae</taxon>
        <taxon>Amantichitinum</taxon>
    </lineage>
</organism>
<dbReference type="PATRIC" id="fig|857265.3.peg.3329"/>
<gene>
    <name evidence="2" type="ORF">WG78_16250</name>
</gene>
<dbReference type="Proteomes" id="UP000037939">
    <property type="component" value="Unassembled WGS sequence"/>
</dbReference>